<evidence type="ECO:0000259" key="1">
    <source>
        <dbReference type="Pfam" id="PF03551"/>
    </source>
</evidence>
<feature type="domain" description="Transcription regulator PadR N-terminal" evidence="1">
    <location>
        <begin position="21"/>
        <end position="94"/>
    </location>
</feature>
<reference evidence="2" key="1">
    <citation type="submission" date="2019-08" db="EMBL/GenBank/DDBJ databases">
        <authorList>
            <person name="Kucharzyk K."/>
            <person name="Murdoch R.W."/>
            <person name="Higgins S."/>
            <person name="Loffler F."/>
        </authorList>
    </citation>
    <scope>NUCLEOTIDE SEQUENCE</scope>
</reference>
<dbReference type="AlphaFoldDB" id="A0A645JFF4"/>
<dbReference type="InterPro" id="IPR036390">
    <property type="entry name" value="WH_DNA-bd_sf"/>
</dbReference>
<dbReference type="InterPro" id="IPR005149">
    <property type="entry name" value="Tscrpt_reg_PadR_N"/>
</dbReference>
<dbReference type="InterPro" id="IPR052509">
    <property type="entry name" value="Metal_resp_DNA-bind_regulator"/>
</dbReference>
<organism evidence="2">
    <name type="scientific">bioreactor metagenome</name>
    <dbReference type="NCBI Taxonomy" id="1076179"/>
    <lineage>
        <taxon>unclassified sequences</taxon>
        <taxon>metagenomes</taxon>
        <taxon>ecological metagenomes</taxon>
    </lineage>
</organism>
<name>A0A645JFF4_9ZZZZ</name>
<dbReference type="SUPFAM" id="SSF46785">
    <property type="entry name" value="Winged helix' DNA-binding domain"/>
    <property type="match status" value="1"/>
</dbReference>
<protein>
    <recommendedName>
        <fullName evidence="1">Transcription regulator PadR N-terminal domain-containing protein</fullName>
    </recommendedName>
</protein>
<dbReference type="InterPro" id="IPR036388">
    <property type="entry name" value="WH-like_DNA-bd_sf"/>
</dbReference>
<evidence type="ECO:0000313" key="2">
    <source>
        <dbReference type="EMBL" id="MPN61820.1"/>
    </source>
</evidence>
<dbReference type="Gene3D" id="1.10.10.10">
    <property type="entry name" value="Winged helix-like DNA-binding domain superfamily/Winged helix DNA-binding domain"/>
    <property type="match status" value="1"/>
</dbReference>
<proteinExistence type="predicted"/>
<sequence length="118" mass="13532">MACLQDSYLKQFKKGILEIVVLKLLEGREQYGYELISALNEKSRFLEVREGTLYPLLYRLEDEKLIDTRWQQAPVRGVPKKYYAITPKGKQVLGEVSKTWFAFSAEVGAILKGDGEQT</sequence>
<dbReference type="Pfam" id="PF03551">
    <property type="entry name" value="PadR"/>
    <property type="match status" value="1"/>
</dbReference>
<accession>A0A645JFF4</accession>
<dbReference type="EMBL" id="VSSQ01139000">
    <property type="protein sequence ID" value="MPN61820.1"/>
    <property type="molecule type" value="Genomic_DNA"/>
</dbReference>
<dbReference type="PANTHER" id="PTHR33169">
    <property type="entry name" value="PADR-FAMILY TRANSCRIPTIONAL REGULATOR"/>
    <property type="match status" value="1"/>
</dbReference>
<dbReference type="PANTHER" id="PTHR33169:SF14">
    <property type="entry name" value="TRANSCRIPTIONAL REGULATOR RV3488"/>
    <property type="match status" value="1"/>
</dbReference>
<comment type="caution">
    <text evidence="2">The sequence shown here is derived from an EMBL/GenBank/DDBJ whole genome shotgun (WGS) entry which is preliminary data.</text>
</comment>
<gene>
    <name evidence="2" type="ORF">SDC9_209564</name>
</gene>